<feature type="chain" id="PRO_5008686342" description="DUF4864 domain-containing protein" evidence="2">
    <location>
        <begin position="32"/>
        <end position="191"/>
    </location>
</feature>
<gene>
    <name evidence="3" type="ORF">GA0061098_1013187</name>
</gene>
<evidence type="ECO:0000313" key="4">
    <source>
        <dbReference type="Proteomes" id="UP000199184"/>
    </source>
</evidence>
<protein>
    <recommendedName>
        <fullName evidence="5">DUF4864 domain-containing protein</fullName>
    </recommendedName>
</protein>
<dbReference type="EMBL" id="FMAI01000013">
    <property type="protein sequence ID" value="SCB49218.1"/>
    <property type="molecule type" value="Genomic_DNA"/>
</dbReference>
<reference evidence="4" key="1">
    <citation type="submission" date="2016-08" db="EMBL/GenBank/DDBJ databases">
        <authorList>
            <person name="Varghese N."/>
            <person name="Submissions Spin"/>
        </authorList>
    </citation>
    <scope>NUCLEOTIDE SEQUENCE [LARGE SCALE GENOMIC DNA]</scope>
    <source>
        <strain evidence="4">ERR11</strain>
    </source>
</reference>
<evidence type="ECO:0008006" key="5">
    <source>
        <dbReference type="Google" id="ProtNLM"/>
    </source>
</evidence>
<sequence>MPGFGNSMQLIARAVMALALLLCCGSDRAMAQQKTPAPAAAAAQPALPVTLEQALYLIRSTLLTLNDANRTGNYTVLRDLAAPDFQARNTAADLALNFLDLRRRNFDLYGAALLAPQFSDAPALDQRGMLRLAGYIPTRPQQIQFDLTFQTVAGQWRLIAIAIATPEAASPQPQAQVTPVKPAVPAQKKTP</sequence>
<evidence type="ECO:0000313" key="3">
    <source>
        <dbReference type="EMBL" id="SCB49218.1"/>
    </source>
</evidence>
<name>A0A1C3XAF1_9BRAD</name>
<evidence type="ECO:0000256" key="2">
    <source>
        <dbReference type="SAM" id="SignalP"/>
    </source>
</evidence>
<keyword evidence="2" id="KW-0732">Signal</keyword>
<keyword evidence="4" id="KW-1185">Reference proteome</keyword>
<evidence type="ECO:0000256" key="1">
    <source>
        <dbReference type="SAM" id="MobiDB-lite"/>
    </source>
</evidence>
<dbReference type="AlphaFoldDB" id="A0A1C3XAF1"/>
<accession>A0A1C3XAF1</accession>
<proteinExistence type="predicted"/>
<feature type="region of interest" description="Disordered" evidence="1">
    <location>
        <begin position="170"/>
        <end position="191"/>
    </location>
</feature>
<dbReference type="Proteomes" id="UP000199184">
    <property type="component" value="Unassembled WGS sequence"/>
</dbReference>
<feature type="signal peptide" evidence="2">
    <location>
        <begin position="1"/>
        <end position="31"/>
    </location>
</feature>
<organism evidence="3 4">
    <name type="scientific">Bradyrhizobium shewense</name>
    <dbReference type="NCBI Taxonomy" id="1761772"/>
    <lineage>
        <taxon>Bacteria</taxon>
        <taxon>Pseudomonadati</taxon>
        <taxon>Pseudomonadota</taxon>
        <taxon>Alphaproteobacteria</taxon>
        <taxon>Hyphomicrobiales</taxon>
        <taxon>Nitrobacteraceae</taxon>
        <taxon>Bradyrhizobium</taxon>
    </lineage>
</organism>